<feature type="region of interest" description="Disordered" evidence="8">
    <location>
        <begin position="360"/>
        <end position="399"/>
    </location>
</feature>
<keyword evidence="3" id="KW-0805">Transcription regulation</keyword>
<comment type="caution">
    <text evidence="10">The sequence shown here is derived from an EMBL/GenBank/DDBJ whole genome shotgun (WGS) entry which is preliminary data.</text>
</comment>
<dbReference type="Proteomes" id="UP001152622">
    <property type="component" value="Chromosome 14"/>
</dbReference>
<dbReference type="AlphaFoldDB" id="A0A9Q1EQH0"/>
<dbReference type="GO" id="GO:0000978">
    <property type="term" value="F:RNA polymerase II cis-regulatory region sequence-specific DNA binding"/>
    <property type="evidence" value="ECO:0007669"/>
    <property type="project" value="TreeGrafter"/>
</dbReference>
<dbReference type="SMART" id="SM00353">
    <property type="entry name" value="HLH"/>
    <property type="match status" value="1"/>
</dbReference>
<evidence type="ECO:0000256" key="1">
    <source>
        <dbReference type="ARBA" id="ARBA00004123"/>
    </source>
</evidence>
<evidence type="ECO:0000313" key="10">
    <source>
        <dbReference type="EMBL" id="KAJ8343054.1"/>
    </source>
</evidence>
<dbReference type="PANTHER" id="PTHR15741">
    <property type="entry name" value="BASIC HELIX-LOOP-HELIX ZIP TRANSCRIPTION FACTOR"/>
    <property type="match status" value="1"/>
</dbReference>
<feature type="compositionally biased region" description="Polar residues" evidence="8">
    <location>
        <begin position="594"/>
        <end position="603"/>
    </location>
</feature>
<name>A0A9Q1EQH0_SYNKA</name>
<feature type="region of interest" description="Disordered" evidence="8">
    <location>
        <begin position="707"/>
        <end position="727"/>
    </location>
</feature>
<dbReference type="GO" id="GO:0005634">
    <property type="term" value="C:nucleus"/>
    <property type="evidence" value="ECO:0007669"/>
    <property type="project" value="UniProtKB-SubCell"/>
</dbReference>
<reference evidence="10" key="1">
    <citation type="journal article" date="2023" name="Science">
        <title>Genome structures resolve the early diversification of teleost fishes.</title>
        <authorList>
            <person name="Parey E."/>
            <person name="Louis A."/>
            <person name="Montfort J."/>
            <person name="Bouchez O."/>
            <person name="Roques C."/>
            <person name="Iampietro C."/>
            <person name="Lluch J."/>
            <person name="Castinel A."/>
            <person name="Donnadieu C."/>
            <person name="Desvignes T."/>
            <person name="Floi Bucao C."/>
            <person name="Jouanno E."/>
            <person name="Wen M."/>
            <person name="Mejri S."/>
            <person name="Dirks R."/>
            <person name="Jansen H."/>
            <person name="Henkel C."/>
            <person name="Chen W.J."/>
            <person name="Zahm M."/>
            <person name="Cabau C."/>
            <person name="Klopp C."/>
            <person name="Thompson A.W."/>
            <person name="Robinson-Rechavi M."/>
            <person name="Braasch I."/>
            <person name="Lecointre G."/>
            <person name="Bobe J."/>
            <person name="Postlethwait J.H."/>
            <person name="Berthelot C."/>
            <person name="Roest Crollius H."/>
            <person name="Guiguen Y."/>
        </authorList>
    </citation>
    <scope>NUCLEOTIDE SEQUENCE</scope>
    <source>
        <strain evidence="10">WJC10195</strain>
    </source>
</reference>
<sequence length="932" mass="102878">MAKADRMAPQFLGRTKQHQLPDSESDSDPEDYQTSTAGAGQCTGSVVRNQVIHSGHFMVSSPHSDSTPRRRKSGASVGYDFDTVNRLWCQTYKYGPLSSGSLSIDPTLTRLFECMTLAYSGKIVSPKWKSFKGLRLLWRDKIRLNNGIWRAWYIQYVEKRKNPVCGFVTPLEGTEAEAHRKPEAIVLEGSYWKRRIEVVIKEYHKWRIYHKKRLQKNKDGILSMLQQGPIYRGGLEKWSSQMFQEPTPMSEEAHMFDLDCFLSDISDTLFTMTQKPCPWTGDRHKTYTSNADMIQPGLTPLQPSLDDFMDIPDIFMSHRGQPVDQTGYSECGYFGNMSGSAFSTMSTEPLLHPDNQLAQASLPSAGSSSRLSQPSDSLSDQGYHRQPLTPGLAFNTSSIAPEPKYKSQLDYGQQTEYQTHGLATGGVPYGQQPYTNTTTMASVNIAPGPQDSPFLYPALCHKYRYNSAAASSVITHTGSMINCLVPDPQDQGYPTPDLFSPGPCVSLGYPLLPAAHAVPASRGTQPAFPTPQHISVRGKYKQKTSGVKTVTSAPPTSPLQTSCLAKLLSTGTQERKSTPGFDPTLVEAKGHCSVSPNSPSGSMNVGGASGQMRHNTSCPSGISRLTPLHCQTALLPPVEPLAGSSRGSTVSALLTQGSLSSQSPLLIPKTEKLSPVHIYSSDRNSLTASFPRNSGQISPTNLIEKSNNPLSPHSFAGPAKQESAKTETRRITHISAEQKRRFNIKLGFDTLHSLVTTLSSQPSIKISKATTLQKTAEYISKMQQERSQLQDEAQRLREEIIGLNSTINMCQQQLPATGVPITRQRFDRMREMFRDYVRAQTLQNWKFWIFSIIIEPLFESYNGMVSTASVEDLCRTTLSWLDQHCSLPALRPTVLSSLRLLSTSTSILTDPTLVPEQATQAVTQSDPAHGYS</sequence>
<dbReference type="Gene3D" id="4.10.280.10">
    <property type="entry name" value="Helix-loop-helix DNA-binding domain"/>
    <property type="match status" value="1"/>
</dbReference>
<keyword evidence="2" id="KW-0597">Phosphoprotein</keyword>
<keyword evidence="11" id="KW-1185">Reference proteome</keyword>
<keyword evidence="6" id="KW-0539">Nucleus</keyword>
<dbReference type="GO" id="GO:0000981">
    <property type="term" value="F:DNA-binding transcription factor activity, RNA polymerase II-specific"/>
    <property type="evidence" value="ECO:0007669"/>
    <property type="project" value="TreeGrafter"/>
</dbReference>
<gene>
    <name evidence="10" type="ORF">SKAU_G00329820</name>
</gene>
<feature type="domain" description="BHLH" evidence="9">
    <location>
        <begin position="728"/>
        <end position="782"/>
    </location>
</feature>
<evidence type="ECO:0000256" key="4">
    <source>
        <dbReference type="ARBA" id="ARBA00023125"/>
    </source>
</evidence>
<dbReference type="EMBL" id="JAINUF010000014">
    <property type="protein sequence ID" value="KAJ8343054.1"/>
    <property type="molecule type" value="Genomic_DNA"/>
</dbReference>
<evidence type="ECO:0000313" key="11">
    <source>
        <dbReference type="Proteomes" id="UP001152622"/>
    </source>
</evidence>
<feature type="compositionally biased region" description="Low complexity" evidence="8">
    <location>
        <begin position="360"/>
        <end position="381"/>
    </location>
</feature>
<dbReference type="CDD" id="cd21771">
    <property type="entry name" value="NES2-NLS_ChREBP"/>
    <property type="match status" value="1"/>
</dbReference>
<keyword evidence="7" id="KW-0175">Coiled coil</keyword>
<dbReference type="OrthoDB" id="6022628at2759"/>
<protein>
    <recommendedName>
        <fullName evidence="9">BHLH domain-containing protein</fullName>
    </recommendedName>
</protein>
<keyword evidence="4" id="KW-0238">DNA-binding</keyword>
<proteinExistence type="predicted"/>
<keyword evidence="5" id="KW-0804">Transcription</keyword>
<dbReference type="FunFam" id="4.10.280.10:FF:000028">
    <property type="entry name" value="MLX interacting protein like"/>
    <property type="match status" value="1"/>
</dbReference>
<evidence type="ECO:0000256" key="3">
    <source>
        <dbReference type="ARBA" id="ARBA00023015"/>
    </source>
</evidence>
<dbReference type="SUPFAM" id="SSF47459">
    <property type="entry name" value="HLH, helix-loop-helix DNA-binding domain"/>
    <property type="match status" value="1"/>
</dbReference>
<dbReference type="Pfam" id="PF00010">
    <property type="entry name" value="HLH"/>
    <property type="match status" value="1"/>
</dbReference>
<dbReference type="GO" id="GO:0046983">
    <property type="term" value="F:protein dimerization activity"/>
    <property type="evidence" value="ECO:0007669"/>
    <property type="project" value="InterPro"/>
</dbReference>
<evidence type="ECO:0000256" key="2">
    <source>
        <dbReference type="ARBA" id="ARBA00022553"/>
    </source>
</evidence>
<comment type="subcellular location">
    <subcellularLocation>
        <location evidence="1">Nucleus</location>
    </subcellularLocation>
</comment>
<feature type="region of interest" description="Disordered" evidence="8">
    <location>
        <begin position="1"/>
        <end position="40"/>
    </location>
</feature>
<feature type="coiled-coil region" evidence="7">
    <location>
        <begin position="772"/>
        <end position="813"/>
    </location>
</feature>
<feature type="region of interest" description="Disordered" evidence="8">
    <location>
        <begin position="590"/>
        <end position="615"/>
    </location>
</feature>
<dbReference type="InterPro" id="IPR052207">
    <property type="entry name" value="Max-like/E-box_TFs"/>
</dbReference>
<evidence type="ECO:0000256" key="5">
    <source>
        <dbReference type="ARBA" id="ARBA00023163"/>
    </source>
</evidence>
<dbReference type="CDD" id="cd19689">
    <property type="entry name" value="bHLHzip_MLXIPL"/>
    <property type="match status" value="1"/>
</dbReference>
<dbReference type="InterPro" id="IPR011598">
    <property type="entry name" value="bHLH_dom"/>
</dbReference>
<evidence type="ECO:0000256" key="7">
    <source>
        <dbReference type="SAM" id="Coils"/>
    </source>
</evidence>
<dbReference type="PROSITE" id="PS50888">
    <property type="entry name" value="BHLH"/>
    <property type="match status" value="1"/>
</dbReference>
<dbReference type="InterPro" id="IPR036638">
    <property type="entry name" value="HLH_DNA-bd_sf"/>
</dbReference>
<dbReference type="PANTHER" id="PTHR15741:SF41">
    <property type="entry name" value="CARBOHYDRATE-RESPONSIVE ELEMENT-BINDING PROTEIN-LIKE"/>
    <property type="match status" value="1"/>
</dbReference>
<evidence type="ECO:0000256" key="8">
    <source>
        <dbReference type="SAM" id="MobiDB-lite"/>
    </source>
</evidence>
<organism evidence="10 11">
    <name type="scientific">Synaphobranchus kaupii</name>
    <name type="common">Kaup's arrowtooth eel</name>
    <dbReference type="NCBI Taxonomy" id="118154"/>
    <lineage>
        <taxon>Eukaryota</taxon>
        <taxon>Metazoa</taxon>
        <taxon>Chordata</taxon>
        <taxon>Craniata</taxon>
        <taxon>Vertebrata</taxon>
        <taxon>Euteleostomi</taxon>
        <taxon>Actinopterygii</taxon>
        <taxon>Neopterygii</taxon>
        <taxon>Teleostei</taxon>
        <taxon>Anguilliformes</taxon>
        <taxon>Synaphobranchidae</taxon>
        <taxon>Synaphobranchus</taxon>
    </lineage>
</organism>
<evidence type="ECO:0000259" key="9">
    <source>
        <dbReference type="PROSITE" id="PS50888"/>
    </source>
</evidence>
<evidence type="ECO:0000256" key="6">
    <source>
        <dbReference type="ARBA" id="ARBA00023242"/>
    </source>
</evidence>
<accession>A0A9Q1EQH0</accession>